<dbReference type="InterPro" id="IPR050488">
    <property type="entry name" value="Ig_Fc_receptor"/>
</dbReference>
<evidence type="ECO:0000256" key="10">
    <source>
        <dbReference type="SAM" id="Phobius"/>
    </source>
</evidence>
<feature type="domain" description="Ig-like" evidence="11">
    <location>
        <begin position="149"/>
        <end position="235"/>
    </location>
</feature>
<proteinExistence type="predicted"/>
<dbReference type="SMART" id="SM00408">
    <property type="entry name" value="IGc2"/>
    <property type="match status" value="3"/>
</dbReference>
<keyword evidence="4" id="KW-0677">Repeat</keyword>
<keyword evidence="5 10" id="KW-0472">Membrane</keyword>
<feature type="domain" description="Ig-like" evidence="11">
    <location>
        <begin position="52"/>
        <end position="121"/>
    </location>
</feature>
<dbReference type="CTD" id="343413"/>
<keyword evidence="6" id="KW-1015">Disulfide bond</keyword>
<dbReference type="GO" id="GO:0006955">
    <property type="term" value="P:immune response"/>
    <property type="evidence" value="ECO:0007669"/>
    <property type="project" value="TreeGrafter"/>
</dbReference>
<dbReference type="GO" id="GO:0004888">
    <property type="term" value="F:transmembrane signaling receptor activity"/>
    <property type="evidence" value="ECO:0007669"/>
    <property type="project" value="TreeGrafter"/>
</dbReference>
<evidence type="ECO:0000313" key="12">
    <source>
        <dbReference type="Proteomes" id="UP000515131"/>
    </source>
</evidence>
<dbReference type="Proteomes" id="UP000515131">
    <property type="component" value="Unplaced"/>
</dbReference>
<dbReference type="RefSeq" id="XP_025770917.1">
    <property type="nucleotide sequence ID" value="XM_025915132.1"/>
</dbReference>
<evidence type="ECO:0000256" key="5">
    <source>
        <dbReference type="ARBA" id="ARBA00023136"/>
    </source>
</evidence>
<dbReference type="InterPro" id="IPR003599">
    <property type="entry name" value="Ig_sub"/>
</dbReference>
<keyword evidence="8" id="KW-0393">Immunoglobulin domain</keyword>
<dbReference type="PROSITE" id="PS50835">
    <property type="entry name" value="IG_LIKE"/>
    <property type="match status" value="3"/>
</dbReference>
<accession>A0A6P6H5I1</accession>
<dbReference type="PANTHER" id="PTHR11481">
    <property type="entry name" value="IMMUNOGLOBULIN FC RECEPTOR"/>
    <property type="match status" value="1"/>
</dbReference>
<dbReference type="KEGG" id="pcoo:112851646"/>
<gene>
    <name evidence="13" type="primary">FCRL6</name>
</gene>
<dbReference type="Gene3D" id="2.60.40.10">
    <property type="entry name" value="Immunoglobulins"/>
    <property type="match status" value="3"/>
</dbReference>
<keyword evidence="12" id="KW-1185">Reference proteome</keyword>
<feature type="transmembrane region" description="Helical" evidence="10">
    <location>
        <begin position="350"/>
        <end position="373"/>
    </location>
</feature>
<evidence type="ECO:0000256" key="1">
    <source>
        <dbReference type="ARBA" id="ARBA00004236"/>
    </source>
</evidence>
<evidence type="ECO:0000256" key="2">
    <source>
        <dbReference type="ARBA" id="ARBA00022475"/>
    </source>
</evidence>
<keyword evidence="3" id="KW-0732">Signal</keyword>
<dbReference type="SMART" id="SM00409">
    <property type="entry name" value="IG"/>
    <property type="match status" value="3"/>
</dbReference>
<dbReference type="CDD" id="cd00096">
    <property type="entry name" value="Ig"/>
    <property type="match status" value="1"/>
</dbReference>
<dbReference type="InterPro" id="IPR003598">
    <property type="entry name" value="Ig_sub2"/>
</dbReference>
<dbReference type="InterPro" id="IPR036179">
    <property type="entry name" value="Ig-like_dom_sf"/>
</dbReference>
<keyword evidence="7" id="KW-0325">Glycoprotein</keyword>
<dbReference type="Pfam" id="PF13895">
    <property type="entry name" value="Ig_2"/>
    <property type="match status" value="3"/>
</dbReference>
<protein>
    <submittedName>
        <fullName evidence="13">Fc receptor-like protein 6</fullName>
    </submittedName>
</protein>
<feature type="domain" description="Ig-like" evidence="11">
    <location>
        <begin position="245"/>
        <end position="330"/>
    </location>
</feature>
<dbReference type="GO" id="GO:0007166">
    <property type="term" value="P:cell surface receptor signaling pathway"/>
    <property type="evidence" value="ECO:0007669"/>
    <property type="project" value="TreeGrafter"/>
</dbReference>
<dbReference type="AlphaFoldDB" id="A0A6P6H5I1"/>
<dbReference type="SUPFAM" id="SSF48726">
    <property type="entry name" value="Immunoglobulin"/>
    <property type="match status" value="3"/>
</dbReference>
<evidence type="ECO:0000256" key="7">
    <source>
        <dbReference type="ARBA" id="ARBA00023180"/>
    </source>
</evidence>
<dbReference type="InterPro" id="IPR007110">
    <property type="entry name" value="Ig-like_dom"/>
</dbReference>
<name>A0A6P6H5I1_PUMCO</name>
<dbReference type="FunFam" id="2.60.40.10:FF:000651">
    <property type="entry name" value="Fc receptor like 1"/>
    <property type="match status" value="1"/>
</dbReference>
<dbReference type="FunFam" id="2.60.40.10:FF:000357">
    <property type="entry name" value="Fc receptor like 1"/>
    <property type="match status" value="1"/>
</dbReference>
<feature type="region of interest" description="Disordered" evidence="9">
    <location>
        <begin position="450"/>
        <end position="469"/>
    </location>
</feature>
<dbReference type="PANTHER" id="PTHR11481:SF62">
    <property type="entry name" value="FC RECEPTOR-LIKE PROTEIN 6"/>
    <property type="match status" value="1"/>
</dbReference>
<dbReference type="InterPro" id="IPR013783">
    <property type="entry name" value="Ig-like_fold"/>
</dbReference>
<evidence type="ECO:0000259" key="11">
    <source>
        <dbReference type="PROSITE" id="PS50835"/>
    </source>
</evidence>
<keyword evidence="2" id="KW-1003">Cell membrane</keyword>
<dbReference type="GeneID" id="112851646"/>
<comment type="subcellular location">
    <subcellularLocation>
        <location evidence="1">Cell membrane</location>
    </subcellularLocation>
</comment>
<feature type="compositionally biased region" description="Basic residues" evidence="9">
    <location>
        <begin position="457"/>
        <end position="467"/>
    </location>
</feature>
<evidence type="ECO:0000256" key="8">
    <source>
        <dbReference type="ARBA" id="ARBA00023319"/>
    </source>
</evidence>
<evidence type="ECO:0000313" key="13">
    <source>
        <dbReference type="RefSeq" id="XP_025770917.1"/>
    </source>
</evidence>
<keyword evidence="10" id="KW-1133">Transmembrane helix</keyword>
<sequence>MPRSFPNISRPLDGLCLLTGIQPGAQRVKPFIHRLKVLLFTLILSLCSLTVPCVGQSAHLRAWPDPVFEGDALTLQCYGWTNKALSQVKFYKDGRLLQTPKTRWSLSMGTATLESSGQYSCSGKVAYVPYLGRQTSELVKVQVQEPFPPPVLSAVPSPELREGSPLTLRCQTKLHPQKSASSLLFSFHRDASTLRDWGPHPEFYLPEAQERDSGLYWCRATLEGGVAQKQSPQLEVRVQVPVSQPLLTLRPGPTGLAVGAMVELLCEAQKGSPPISYLFYLDGKILGNISSPYGRATCFPVTVTSEQDARYSCRAENYVSGETSEPKILSLDALMVTPTWGLSAPSSPHWLVAGLSASLLGVLVIATALLACFRPWRKAESLPSQNPLPAPGGEQDLLYSEVRWQNENEDDDYSVVYATSRKSKAGPAASASGTQDSSVIYTEVTQSQLGELPAAKRNPRSRTHKALPGHFEEVLHY</sequence>
<organism evidence="12 13">
    <name type="scientific">Puma concolor</name>
    <name type="common">Mountain lion</name>
    <name type="synonym">Felis concolor</name>
    <dbReference type="NCBI Taxonomy" id="9696"/>
    <lineage>
        <taxon>Eukaryota</taxon>
        <taxon>Metazoa</taxon>
        <taxon>Chordata</taxon>
        <taxon>Craniata</taxon>
        <taxon>Vertebrata</taxon>
        <taxon>Euteleostomi</taxon>
        <taxon>Mammalia</taxon>
        <taxon>Eutheria</taxon>
        <taxon>Laurasiatheria</taxon>
        <taxon>Carnivora</taxon>
        <taxon>Feliformia</taxon>
        <taxon>Felidae</taxon>
        <taxon>Felinae</taxon>
        <taxon>Puma</taxon>
    </lineage>
</organism>
<evidence type="ECO:0000256" key="6">
    <source>
        <dbReference type="ARBA" id="ARBA00023157"/>
    </source>
</evidence>
<dbReference type="GO" id="GO:0009897">
    <property type="term" value="C:external side of plasma membrane"/>
    <property type="evidence" value="ECO:0007669"/>
    <property type="project" value="TreeGrafter"/>
</dbReference>
<evidence type="ECO:0000256" key="3">
    <source>
        <dbReference type="ARBA" id="ARBA00022729"/>
    </source>
</evidence>
<keyword evidence="10" id="KW-0812">Transmembrane</keyword>
<evidence type="ECO:0000256" key="4">
    <source>
        <dbReference type="ARBA" id="ARBA00022737"/>
    </source>
</evidence>
<reference evidence="13" key="1">
    <citation type="submission" date="2025-08" db="UniProtKB">
        <authorList>
            <consortium name="RefSeq"/>
        </authorList>
    </citation>
    <scope>IDENTIFICATION</scope>
    <source>
        <tissue evidence="13">Blood</tissue>
    </source>
</reference>
<evidence type="ECO:0000256" key="9">
    <source>
        <dbReference type="SAM" id="MobiDB-lite"/>
    </source>
</evidence>